<gene>
    <name evidence="3" type="ORF">F9C29_35735</name>
</gene>
<feature type="non-terminal residue" evidence="3">
    <location>
        <position position="101"/>
    </location>
</feature>
<reference evidence="3 4" key="1">
    <citation type="submission" date="2019-09" db="EMBL/GenBank/DDBJ databases">
        <title>Reversal of blaTEM antimicrobial resistance by CRISPR-Cas9 in clinical E. coli and other Enterobacteriaceae strains.</title>
        <authorList>
            <person name="Tagliaferri T."/>
            <person name="Guimaraes N."/>
            <person name="Pereira M."/>
            <person name="Felicori L."/>
            <person name="Horz H.-P."/>
            <person name="Santos S."/>
            <person name="Mendes T."/>
        </authorList>
    </citation>
    <scope>NUCLEOTIDE SEQUENCE [LARGE SCALE GENOMIC DNA]</scope>
    <source>
        <strain evidence="3 4">E2_blaTEM_MG</strain>
    </source>
</reference>
<comment type="caution">
    <text evidence="3">The sequence shown here is derived from an EMBL/GenBank/DDBJ whole genome shotgun (WGS) entry which is preliminary data.</text>
</comment>
<accession>A0A6L3X159</accession>
<dbReference type="NCBIfam" id="NF033510">
    <property type="entry name" value="Ca_tandemer"/>
    <property type="match status" value="1"/>
</dbReference>
<feature type="compositionally biased region" description="Polar residues" evidence="1">
    <location>
        <begin position="81"/>
        <end position="91"/>
    </location>
</feature>
<dbReference type="Proteomes" id="UP000476281">
    <property type="component" value="Unassembled WGS sequence"/>
</dbReference>
<proteinExistence type="predicted"/>
<protein>
    <recommendedName>
        <fullName evidence="2">Bacterial Ig-like domain-containing protein</fullName>
    </recommendedName>
</protein>
<feature type="region of interest" description="Disordered" evidence="1">
    <location>
        <begin position="81"/>
        <end position="101"/>
    </location>
</feature>
<evidence type="ECO:0000313" key="3">
    <source>
        <dbReference type="EMBL" id="KAB2421561.1"/>
    </source>
</evidence>
<evidence type="ECO:0000313" key="4">
    <source>
        <dbReference type="Proteomes" id="UP000476281"/>
    </source>
</evidence>
<dbReference type="EMBL" id="WBSZ01002852">
    <property type="protein sequence ID" value="KAB2421561.1"/>
    <property type="molecule type" value="Genomic_DNA"/>
</dbReference>
<feature type="non-terminal residue" evidence="3">
    <location>
        <position position="1"/>
    </location>
</feature>
<sequence>VVTLNNFAGDNIVNAAEVAAGQTLTGKVSNAASGDTVTIILGGQTYTATVQDDLTWSLPLTQSQLTALGNGDLTVSASVTNAHGNTGSSSLDVPIDAQLPG</sequence>
<dbReference type="AlphaFoldDB" id="A0A6L3X159"/>
<dbReference type="InterPro" id="IPR013783">
    <property type="entry name" value="Ig-like_fold"/>
</dbReference>
<feature type="domain" description="Bacterial Ig-like" evidence="2">
    <location>
        <begin position="23"/>
        <end position="96"/>
    </location>
</feature>
<dbReference type="Gene3D" id="2.60.40.10">
    <property type="entry name" value="Immunoglobulins"/>
    <property type="match status" value="1"/>
</dbReference>
<dbReference type="InterPro" id="IPR044016">
    <property type="entry name" value="Big_13"/>
</dbReference>
<organism evidence="3 4">
    <name type="scientific">Enterobacter hormaechei</name>
    <dbReference type="NCBI Taxonomy" id="158836"/>
    <lineage>
        <taxon>Bacteria</taxon>
        <taxon>Pseudomonadati</taxon>
        <taxon>Pseudomonadota</taxon>
        <taxon>Gammaproteobacteria</taxon>
        <taxon>Enterobacterales</taxon>
        <taxon>Enterobacteriaceae</taxon>
        <taxon>Enterobacter</taxon>
        <taxon>Enterobacter cloacae complex</taxon>
    </lineage>
</organism>
<name>A0A6L3X159_9ENTR</name>
<evidence type="ECO:0000259" key="2">
    <source>
        <dbReference type="Pfam" id="PF19077"/>
    </source>
</evidence>
<dbReference type="Pfam" id="PF19077">
    <property type="entry name" value="Big_13"/>
    <property type="match status" value="1"/>
</dbReference>
<evidence type="ECO:0000256" key="1">
    <source>
        <dbReference type="SAM" id="MobiDB-lite"/>
    </source>
</evidence>